<dbReference type="Proteomes" id="UP000305541">
    <property type="component" value="Unassembled WGS sequence"/>
</dbReference>
<evidence type="ECO:0000256" key="16">
    <source>
        <dbReference type="PIRSR" id="PIRSR600829-2"/>
    </source>
</evidence>
<dbReference type="GO" id="GO:0046872">
    <property type="term" value="F:metal ion binding"/>
    <property type="evidence" value="ECO:0007669"/>
    <property type="project" value="UniProtKB-KW"/>
</dbReference>
<dbReference type="GO" id="GO:0005886">
    <property type="term" value="C:plasma membrane"/>
    <property type="evidence" value="ECO:0007669"/>
    <property type="project" value="UniProtKB-SubCell"/>
</dbReference>
<gene>
    <name evidence="20" type="ORF">FEZ51_03150</name>
</gene>
<feature type="binding site" evidence="17">
    <location>
        <position position="81"/>
    </location>
    <ligand>
        <name>ATP</name>
        <dbReference type="ChEBI" id="CHEBI:30616"/>
    </ligand>
</feature>
<dbReference type="GO" id="GO:0016301">
    <property type="term" value="F:kinase activity"/>
    <property type="evidence" value="ECO:0007669"/>
    <property type="project" value="UniProtKB-KW"/>
</dbReference>
<keyword evidence="12 19" id="KW-0472">Membrane</keyword>
<dbReference type="CDD" id="cd14265">
    <property type="entry name" value="UDPK_IM_like"/>
    <property type="match status" value="1"/>
</dbReference>
<keyword evidence="13" id="KW-0594">Phospholipid biosynthesis</keyword>
<sequence>MALKDKRQIGKNHSSFQSLKHASVGLKNVYHSERNFRHHVLIALLVVVAGLVYALNFMEWALILGCIAAVLVAEIFNSAIERLADLASHGRYHPLIKQAKDFAAGGVLVTAIFAAVIGLIIFGHKIF</sequence>
<dbReference type="PANTHER" id="PTHR34299">
    <property type="entry name" value="DIACYLGLYCEROL KINASE"/>
    <property type="match status" value="1"/>
</dbReference>
<reference evidence="20 21" key="1">
    <citation type="submission" date="2019-05" db="EMBL/GenBank/DDBJ databases">
        <title>The metagenome of a microbial culture collection derived from dairy environment covers the genomic content of the human microbiome.</title>
        <authorList>
            <person name="Roder T."/>
            <person name="Wuthrich D."/>
            <person name="Sattari Z."/>
            <person name="Von Ah U."/>
            <person name="Bar C."/>
            <person name="Ronchi F."/>
            <person name="Macpherson A.J."/>
            <person name="Ganal-Vonarburg S.C."/>
            <person name="Bruggmann R."/>
            <person name="Vergeres G."/>
        </authorList>
    </citation>
    <scope>NUCLEOTIDE SEQUENCE [LARGE SCALE GENOMIC DNA]</scope>
    <source>
        <strain evidence="20 21">FAM 18815</strain>
    </source>
</reference>
<feature type="transmembrane region" description="Helical" evidence="19">
    <location>
        <begin position="36"/>
        <end position="54"/>
    </location>
</feature>
<dbReference type="RefSeq" id="WP_138473983.1">
    <property type="nucleotide sequence ID" value="NZ_VBTH01000004.1"/>
</dbReference>
<evidence type="ECO:0000313" key="20">
    <source>
        <dbReference type="EMBL" id="TLQ04923.1"/>
    </source>
</evidence>
<evidence type="ECO:0000256" key="11">
    <source>
        <dbReference type="ARBA" id="ARBA00023098"/>
    </source>
</evidence>
<feature type="binding site" evidence="17">
    <location>
        <position position="33"/>
    </location>
    <ligand>
        <name>ATP</name>
        <dbReference type="ChEBI" id="CHEBI:30616"/>
    </ligand>
</feature>
<comment type="cofactor">
    <cofactor evidence="18">
        <name>Mg(2+)</name>
        <dbReference type="ChEBI" id="CHEBI:18420"/>
    </cofactor>
    <text evidence="18">Mn(2+), Zn(2+), Cd(2+) and Co(2+) support activity to lesser extents.</text>
</comment>
<keyword evidence="10 19" id="KW-1133">Transmembrane helix</keyword>
<dbReference type="OrthoDB" id="9789934at2"/>
<dbReference type="GO" id="GO:0008654">
    <property type="term" value="P:phospholipid biosynthetic process"/>
    <property type="evidence" value="ECO:0007669"/>
    <property type="project" value="UniProtKB-KW"/>
</dbReference>
<evidence type="ECO:0000256" key="3">
    <source>
        <dbReference type="ARBA" id="ARBA00022475"/>
    </source>
</evidence>
<evidence type="ECO:0000256" key="8">
    <source>
        <dbReference type="ARBA" id="ARBA00022777"/>
    </source>
</evidence>
<name>A0A5R9BXB2_9LACO</name>
<evidence type="ECO:0000256" key="9">
    <source>
        <dbReference type="ARBA" id="ARBA00022840"/>
    </source>
</evidence>
<evidence type="ECO:0000256" key="1">
    <source>
        <dbReference type="ARBA" id="ARBA00004651"/>
    </source>
</evidence>
<evidence type="ECO:0000256" key="19">
    <source>
        <dbReference type="SAM" id="Phobius"/>
    </source>
</evidence>
<feature type="binding site" evidence="16">
    <location>
        <position position="74"/>
    </location>
    <ligand>
        <name>substrate</name>
    </ligand>
</feature>
<dbReference type="GO" id="GO:0005524">
    <property type="term" value="F:ATP binding"/>
    <property type="evidence" value="ECO:0007669"/>
    <property type="project" value="UniProtKB-KW"/>
</dbReference>
<evidence type="ECO:0000313" key="21">
    <source>
        <dbReference type="Proteomes" id="UP000305541"/>
    </source>
</evidence>
<feature type="transmembrane region" description="Helical" evidence="19">
    <location>
        <begin position="101"/>
        <end position="122"/>
    </location>
</feature>
<evidence type="ECO:0000256" key="2">
    <source>
        <dbReference type="ARBA" id="ARBA00005967"/>
    </source>
</evidence>
<evidence type="ECO:0000256" key="10">
    <source>
        <dbReference type="ARBA" id="ARBA00022989"/>
    </source>
</evidence>
<dbReference type="InterPro" id="IPR033717">
    <property type="entry name" value="UDPK"/>
</dbReference>
<comment type="subcellular location">
    <subcellularLocation>
        <location evidence="1">Cell membrane</location>
        <topology evidence="1">Multi-pass membrane protein</topology>
    </subcellularLocation>
</comment>
<evidence type="ECO:0000256" key="18">
    <source>
        <dbReference type="PIRSR" id="PIRSR600829-4"/>
    </source>
</evidence>
<keyword evidence="18" id="KW-0479">Metal-binding</keyword>
<feature type="binding site" evidence="18">
    <location>
        <position position="33"/>
    </location>
    <ligand>
        <name>a divalent metal cation</name>
        <dbReference type="ChEBI" id="CHEBI:60240"/>
    </ligand>
</feature>
<protein>
    <submittedName>
        <fullName evidence="20">Diacylglycerol kinase family protein</fullName>
    </submittedName>
</protein>
<dbReference type="InterPro" id="IPR036945">
    <property type="entry name" value="DAGK_sf"/>
</dbReference>
<dbReference type="Pfam" id="PF01219">
    <property type="entry name" value="DAGK_prokar"/>
    <property type="match status" value="1"/>
</dbReference>
<feature type="binding site" evidence="17">
    <location>
        <begin position="100"/>
        <end position="101"/>
    </location>
    <ligand>
        <name>ATP</name>
        <dbReference type="ChEBI" id="CHEBI:30616"/>
    </ligand>
</feature>
<dbReference type="AlphaFoldDB" id="A0A5R9BXB2"/>
<evidence type="ECO:0000256" key="14">
    <source>
        <dbReference type="ARBA" id="ARBA00023264"/>
    </source>
</evidence>
<keyword evidence="18" id="KW-0460">Magnesium</keyword>
<evidence type="ECO:0000256" key="6">
    <source>
        <dbReference type="ARBA" id="ARBA00022692"/>
    </source>
</evidence>
<keyword evidence="14" id="KW-1208">Phospholipid metabolism</keyword>
<evidence type="ECO:0000256" key="15">
    <source>
        <dbReference type="PIRSR" id="PIRSR600829-1"/>
    </source>
</evidence>
<keyword evidence="6 19" id="KW-0812">Transmembrane</keyword>
<feature type="transmembrane region" description="Helical" evidence="19">
    <location>
        <begin position="60"/>
        <end position="80"/>
    </location>
</feature>
<evidence type="ECO:0000256" key="5">
    <source>
        <dbReference type="ARBA" id="ARBA00022679"/>
    </source>
</evidence>
<comment type="similarity">
    <text evidence="2">Belongs to the bacterial diacylglycerol kinase family.</text>
</comment>
<organism evidence="20 21">
    <name type="scientific">Pediococcus stilesii</name>
    <dbReference type="NCBI Taxonomy" id="331679"/>
    <lineage>
        <taxon>Bacteria</taxon>
        <taxon>Bacillati</taxon>
        <taxon>Bacillota</taxon>
        <taxon>Bacilli</taxon>
        <taxon>Lactobacillales</taxon>
        <taxon>Lactobacillaceae</taxon>
        <taxon>Pediococcus</taxon>
    </lineage>
</organism>
<evidence type="ECO:0000256" key="17">
    <source>
        <dbReference type="PIRSR" id="PIRSR600829-3"/>
    </source>
</evidence>
<keyword evidence="3" id="KW-1003">Cell membrane</keyword>
<dbReference type="PANTHER" id="PTHR34299:SF1">
    <property type="entry name" value="DIACYLGLYCEROL KINASE"/>
    <property type="match status" value="1"/>
</dbReference>
<feature type="binding site" evidence="18">
    <location>
        <position position="81"/>
    </location>
    <ligand>
        <name>a divalent metal cation</name>
        <dbReference type="ChEBI" id="CHEBI:60240"/>
    </ligand>
</feature>
<keyword evidence="5" id="KW-0808">Transferase</keyword>
<evidence type="ECO:0000256" key="4">
    <source>
        <dbReference type="ARBA" id="ARBA00022516"/>
    </source>
</evidence>
<keyword evidence="7 17" id="KW-0547">Nucleotide-binding</keyword>
<comment type="caution">
    <text evidence="20">The sequence shown here is derived from an EMBL/GenBank/DDBJ whole genome shotgun (WGS) entry which is preliminary data.</text>
</comment>
<evidence type="ECO:0000256" key="13">
    <source>
        <dbReference type="ARBA" id="ARBA00023209"/>
    </source>
</evidence>
<evidence type="ECO:0000256" key="12">
    <source>
        <dbReference type="ARBA" id="ARBA00023136"/>
    </source>
</evidence>
<keyword evidence="9 17" id="KW-0067">ATP-binding</keyword>
<dbReference type="Gene3D" id="1.10.287.3610">
    <property type="match status" value="1"/>
</dbReference>
<keyword evidence="4" id="KW-0444">Lipid biosynthesis</keyword>
<evidence type="ECO:0000256" key="7">
    <source>
        <dbReference type="ARBA" id="ARBA00022741"/>
    </source>
</evidence>
<accession>A0A5R9BXB2</accession>
<proteinExistence type="inferred from homology"/>
<feature type="active site" description="Proton acceptor" evidence="15">
    <location>
        <position position="74"/>
    </location>
</feature>
<dbReference type="InterPro" id="IPR000829">
    <property type="entry name" value="DAGK"/>
</dbReference>
<keyword evidence="8 20" id="KW-0418">Kinase</keyword>
<keyword evidence="11" id="KW-0443">Lipid metabolism</keyword>
<dbReference type="EMBL" id="VBTH01000004">
    <property type="protein sequence ID" value="TLQ04923.1"/>
    <property type="molecule type" value="Genomic_DNA"/>
</dbReference>